<reference evidence="4 5" key="1">
    <citation type="submission" date="2023-07" db="EMBL/GenBank/DDBJ databases">
        <title>Strategy for survival of the halotoleranting strain Dietzia MX2 from the Yakshinskoe mineral salts deposit.</title>
        <authorList>
            <person name="Kharitonova M.A."/>
            <person name="Kupriyanova-Ashina F.G."/>
            <person name="Shakirov T.R."/>
            <person name="Vafina M.S."/>
            <person name="Ilinskaya O.N."/>
        </authorList>
    </citation>
    <scope>NUCLEOTIDE SEQUENCE [LARGE SCALE GENOMIC DNA]</scope>
    <source>
        <strain evidence="4 5">MX2</strain>
    </source>
</reference>
<name>A0ABT8GZT4_9ACTN</name>
<evidence type="ECO:0000313" key="4">
    <source>
        <dbReference type="EMBL" id="MDN4505723.1"/>
    </source>
</evidence>
<proteinExistence type="predicted"/>
<keyword evidence="1" id="KW-0560">Oxidoreductase</keyword>
<accession>A0ABT8GZT4</accession>
<organism evidence="4 5">
    <name type="scientific">Dietzia maris</name>
    <dbReference type="NCBI Taxonomy" id="37915"/>
    <lineage>
        <taxon>Bacteria</taxon>
        <taxon>Bacillati</taxon>
        <taxon>Actinomycetota</taxon>
        <taxon>Actinomycetes</taxon>
        <taxon>Mycobacteriales</taxon>
        <taxon>Dietziaceae</taxon>
        <taxon>Dietzia</taxon>
    </lineage>
</organism>
<gene>
    <name evidence="4" type="ORF">QYF62_06615</name>
</gene>
<evidence type="ECO:0000259" key="3">
    <source>
        <dbReference type="Pfam" id="PF07992"/>
    </source>
</evidence>
<dbReference type="InterPro" id="IPR050982">
    <property type="entry name" value="Auxin_biosynth/cation_transpt"/>
</dbReference>
<dbReference type="SUPFAM" id="SSF51905">
    <property type="entry name" value="FAD/NAD(P)-binding domain"/>
    <property type="match status" value="3"/>
</dbReference>
<evidence type="ECO:0000256" key="1">
    <source>
        <dbReference type="ARBA" id="ARBA00023002"/>
    </source>
</evidence>
<dbReference type="RefSeq" id="WP_269529119.1">
    <property type="nucleotide sequence ID" value="NZ_JAUHTB010000006.1"/>
</dbReference>
<dbReference type="EMBL" id="JAUHTB010000006">
    <property type="protein sequence ID" value="MDN4505723.1"/>
    <property type="molecule type" value="Genomic_DNA"/>
</dbReference>
<comment type="caution">
    <text evidence="4">The sequence shown here is derived from an EMBL/GenBank/DDBJ whole genome shotgun (WGS) entry which is preliminary data.</text>
</comment>
<dbReference type="PRINTS" id="PR00411">
    <property type="entry name" value="PNDRDTASEI"/>
</dbReference>
<dbReference type="Gene3D" id="3.50.50.60">
    <property type="entry name" value="FAD/NAD(P)-binding domain"/>
    <property type="match status" value="1"/>
</dbReference>
<feature type="domain" description="FAD/NAD(P)-binding" evidence="3">
    <location>
        <begin position="8"/>
        <end position="218"/>
    </location>
</feature>
<sequence>MSDAVVRDVVVIGGGQAGLAAGFYLRRAGADFEILDASDEPGGAWPHTWPSLRLFSPADFSSLPGRRMPRTDDGANPGAAHVVDYLRGYEEYYDLPVRRGVTVVAVERPGAGREGGYATNATNGDDGHDDNHDDDQDHDDEVFLISATDGRSWRARAIISATGTYRRPFVPTYPGAGDFRGRQLHSAAYRGPSDFEGRRVVVVGGANSGAQIAADLARPLADSGGRLTWCTTGPPRYLPDDVDGRELFHVANAAIRGVGESGGGIAELGDIVVVPPVRAARDAGLLEATPMFERFTAAGVEWSDGRREPVDAVIWCTGFRPALGHLRGLLPRRDGRVLTSGVEVPGVPGLFLLGYGDWCGAASATLIGVGQWAKAAVAASLG</sequence>
<evidence type="ECO:0000256" key="2">
    <source>
        <dbReference type="SAM" id="MobiDB-lite"/>
    </source>
</evidence>
<feature type="region of interest" description="Disordered" evidence="2">
    <location>
        <begin position="111"/>
        <end position="138"/>
    </location>
</feature>
<dbReference type="PANTHER" id="PTHR43539:SF78">
    <property type="entry name" value="FLAVIN-CONTAINING MONOOXYGENASE"/>
    <property type="match status" value="1"/>
</dbReference>
<protein>
    <submittedName>
        <fullName evidence="4">NAD(P)-binding domain-containing protein</fullName>
    </submittedName>
</protein>
<dbReference type="Pfam" id="PF07992">
    <property type="entry name" value="Pyr_redox_2"/>
    <property type="match status" value="1"/>
</dbReference>
<dbReference type="PRINTS" id="PR00368">
    <property type="entry name" value="FADPNR"/>
</dbReference>
<keyword evidence="5" id="KW-1185">Reference proteome</keyword>
<dbReference type="InterPro" id="IPR023753">
    <property type="entry name" value="FAD/NAD-binding_dom"/>
</dbReference>
<evidence type="ECO:0000313" key="5">
    <source>
        <dbReference type="Proteomes" id="UP001172702"/>
    </source>
</evidence>
<dbReference type="InterPro" id="IPR036188">
    <property type="entry name" value="FAD/NAD-bd_sf"/>
</dbReference>
<dbReference type="Proteomes" id="UP001172702">
    <property type="component" value="Unassembled WGS sequence"/>
</dbReference>
<dbReference type="PANTHER" id="PTHR43539">
    <property type="entry name" value="FLAVIN-BINDING MONOOXYGENASE-LIKE PROTEIN (AFU_ORTHOLOGUE AFUA_4G09220)"/>
    <property type="match status" value="1"/>
</dbReference>